<organism evidence="1 2">
    <name type="scientific">Geomonas anaerohicana</name>
    <dbReference type="NCBI Taxonomy" id="2798583"/>
    <lineage>
        <taxon>Bacteria</taxon>
        <taxon>Pseudomonadati</taxon>
        <taxon>Thermodesulfobacteriota</taxon>
        <taxon>Desulfuromonadia</taxon>
        <taxon>Geobacterales</taxon>
        <taxon>Geobacteraceae</taxon>
        <taxon>Geomonas</taxon>
    </lineage>
</organism>
<dbReference type="EMBL" id="JAEMHL010000004">
    <property type="protein sequence ID" value="MBJ6750688.1"/>
    <property type="molecule type" value="Genomic_DNA"/>
</dbReference>
<evidence type="ECO:0000313" key="1">
    <source>
        <dbReference type="EMBL" id="MBJ6750688.1"/>
    </source>
</evidence>
<gene>
    <name evidence="1" type="ORF">JFN91_10715</name>
</gene>
<protein>
    <submittedName>
        <fullName evidence="1">Uncharacterized protein</fullName>
    </submittedName>
</protein>
<evidence type="ECO:0000313" key="2">
    <source>
        <dbReference type="Proteomes" id="UP000614714"/>
    </source>
</evidence>
<proteinExistence type="predicted"/>
<keyword evidence="2" id="KW-1185">Reference proteome</keyword>
<reference evidence="1 2" key="1">
    <citation type="submission" date="2020-12" db="EMBL/GenBank/DDBJ databases">
        <title>Geomonas sp. Red421, isolated from paddy soil.</title>
        <authorList>
            <person name="Xu Z."/>
            <person name="Zhang Z."/>
            <person name="Masuda Y."/>
            <person name="Itoh H."/>
            <person name="Senoo K."/>
        </authorList>
    </citation>
    <scope>NUCLEOTIDE SEQUENCE [LARGE SCALE GENOMIC DNA]</scope>
    <source>
        <strain evidence="1 2">Red421</strain>
    </source>
</reference>
<dbReference type="Proteomes" id="UP000614714">
    <property type="component" value="Unassembled WGS sequence"/>
</dbReference>
<sequence length="98" mass="10948">MKIEIRPAFDEAVMNAELPVRKAAAKMLSLLHSLTLQQLWSHTGLNFEKLHGMIEPASGEQLYSLRVTGSARAITCILRGPTIVLVSLHVQHDKAYRK</sequence>
<dbReference type="RefSeq" id="WP_199389193.1">
    <property type="nucleotide sequence ID" value="NZ_JAEMHL010000004.1"/>
</dbReference>
<name>A0ABS0YED9_9BACT</name>
<accession>A0ABS0YED9</accession>
<comment type="caution">
    <text evidence="1">The sequence shown here is derived from an EMBL/GenBank/DDBJ whole genome shotgun (WGS) entry which is preliminary data.</text>
</comment>